<dbReference type="AlphaFoldDB" id="A0A4V1M4I5"/>
<reference evidence="1 2" key="1">
    <citation type="submission" date="2016-06" db="EMBL/GenBank/DDBJ databases">
        <title>Evolution of pathogenesis and genome organization in the Tremellales.</title>
        <authorList>
            <person name="Cuomo C."/>
            <person name="Litvintseva A."/>
            <person name="Heitman J."/>
            <person name="Chen Y."/>
            <person name="Sun S."/>
            <person name="Springer D."/>
            <person name="Dromer F."/>
            <person name="Young S."/>
            <person name="Zeng Q."/>
            <person name="Chapman S."/>
            <person name="Gujja S."/>
            <person name="Saif S."/>
            <person name="Birren B."/>
        </authorList>
    </citation>
    <scope>NUCLEOTIDE SEQUENCE [LARGE SCALE GENOMIC DNA]</scope>
    <source>
        <strain evidence="1 2">ATCC 28783</strain>
    </source>
</reference>
<gene>
    <name evidence="1" type="ORF">M231_02139</name>
</gene>
<dbReference type="Proteomes" id="UP000289152">
    <property type="component" value="Unassembled WGS sequence"/>
</dbReference>
<sequence>MTDSWLVTTPFSLTPQDLEDPNSGSVLTTQACQTHLKCPPNEHKCFMSTDTMDVTGYRLRFTVVPAPKASNATFHIFTSSGENFIQPIMINMSPSDDKWRLTGSFLDQLISDDHNPSFLPQSDYVDILSEGRIILKDRKLVMTGDRSLEQALSLLTGRKLAPMSEITLLERGSVPTRESKPYNTPDGAREWSHCISWLTIEVE</sequence>
<keyword evidence="2" id="KW-1185">Reference proteome</keyword>
<accession>A0A4V1M4I5</accession>
<protein>
    <submittedName>
        <fullName evidence="1">Uncharacterized protein</fullName>
    </submittedName>
</protein>
<name>A0A4V1M4I5_TREME</name>
<organism evidence="1 2">
    <name type="scientific">Tremella mesenterica</name>
    <name type="common">Jelly fungus</name>
    <dbReference type="NCBI Taxonomy" id="5217"/>
    <lineage>
        <taxon>Eukaryota</taxon>
        <taxon>Fungi</taxon>
        <taxon>Dikarya</taxon>
        <taxon>Basidiomycota</taxon>
        <taxon>Agaricomycotina</taxon>
        <taxon>Tremellomycetes</taxon>
        <taxon>Tremellales</taxon>
        <taxon>Tremellaceae</taxon>
        <taxon>Tremella</taxon>
    </lineage>
</organism>
<evidence type="ECO:0000313" key="1">
    <source>
        <dbReference type="EMBL" id="RXK40487.1"/>
    </source>
</evidence>
<evidence type="ECO:0000313" key="2">
    <source>
        <dbReference type="Proteomes" id="UP000289152"/>
    </source>
</evidence>
<dbReference type="InParanoid" id="A0A4V1M4I5"/>
<dbReference type="EMBL" id="SDIL01000017">
    <property type="protein sequence ID" value="RXK40487.1"/>
    <property type="molecule type" value="Genomic_DNA"/>
</dbReference>
<comment type="caution">
    <text evidence="1">The sequence shown here is derived from an EMBL/GenBank/DDBJ whole genome shotgun (WGS) entry which is preliminary data.</text>
</comment>
<proteinExistence type="predicted"/>
<dbReference type="VEuPathDB" id="FungiDB:TREMEDRAFT_58203"/>